<organism evidence="1 2">
    <name type="scientific">Adhaeribacter rhizoryzae</name>
    <dbReference type="NCBI Taxonomy" id="2607907"/>
    <lineage>
        <taxon>Bacteria</taxon>
        <taxon>Pseudomonadati</taxon>
        <taxon>Bacteroidota</taxon>
        <taxon>Cytophagia</taxon>
        <taxon>Cytophagales</taxon>
        <taxon>Hymenobacteraceae</taxon>
        <taxon>Adhaeribacter</taxon>
    </lineage>
</organism>
<dbReference type="Pfam" id="PF13385">
    <property type="entry name" value="Laminin_G_3"/>
    <property type="match status" value="1"/>
</dbReference>
<sequence length="251" mass="27356">MNTGKDLLNRPNAGVPAFTFASWVYVDEWVPGSYIFRKYESATKTIDLQLGAGSTNSLILHLANGADNYVTLDNSGLTPGQWHHVAVTYSGNGAAYQQAKIYVNGESKAVTYKNADGLLPRTGPFIRTDFELGVNFDGKLDETSLNLLSLSAGEITGLKNNPIVATSWNASKTNAYWKYDEAAQPGKDSRTWVSVLDGLKTSLQGKAGATLRLGVTGGDWKVMMKTDAARRNFASQVQAIVQAYNFRRGRF</sequence>
<evidence type="ECO:0000313" key="1">
    <source>
        <dbReference type="EMBL" id="KAA5542965.1"/>
    </source>
</evidence>
<evidence type="ECO:0000313" key="2">
    <source>
        <dbReference type="Proteomes" id="UP000323426"/>
    </source>
</evidence>
<reference evidence="1 2" key="1">
    <citation type="submission" date="2019-09" db="EMBL/GenBank/DDBJ databases">
        <title>Genome sequence and assembly of Adhaeribacter sp.</title>
        <authorList>
            <person name="Chhetri G."/>
        </authorList>
    </citation>
    <scope>NUCLEOTIDE SEQUENCE [LARGE SCALE GENOMIC DNA]</scope>
    <source>
        <strain evidence="1 2">DK36</strain>
    </source>
</reference>
<keyword evidence="2" id="KW-1185">Reference proteome</keyword>
<proteinExistence type="predicted"/>
<dbReference type="Gene3D" id="2.60.120.200">
    <property type="match status" value="1"/>
</dbReference>
<dbReference type="AlphaFoldDB" id="A0A5M6DCS9"/>
<comment type="caution">
    <text evidence="1">The sequence shown here is derived from an EMBL/GenBank/DDBJ whole genome shotgun (WGS) entry which is preliminary data.</text>
</comment>
<dbReference type="InterPro" id="IPR013320">
    <property type="entry name" value="ConA-like_dom_sf"/>
</dbReference>
<name>A0A5M6DCS9_9BACT</name>
<dbReference type="Proteomes" id="UP000323426">
    <property type="component" value="Unassembled WGS sequence"/>
</dbReference>
<accession>A0A5M6DCS9</accession>
<dbReference type="GO" id="GO:0004553">
    <property type="term" value="F:hydrolase activity, hydrolyzing O-glycosyl compounds"/>
    <property type="evidence" value="ECO:0007669"/>
    <property type="project" value="UniProtKB-ARBA"/>
</dbReference>
<dbReference type="EMBL" id="VWSF01000015">
    <property type="protein sequence ID" value="KAA5542965.1"/>
    <property type="molecule type" value="Genomic_DNA"/>
</dbReference>
<dbReference type="SUPFAM" id="SSF49899">
    <property type="entry name" value="Concanavalin A-like lectins/glucanases"/>
    <property type="match status" value="1"/>
</dbReference>
<gene>
    <name evidence="1" type="ORF">F0145_17660</name>
</gene>
<dbReference type="GO" id="GO:0005975">
    <property type="term" value="P:carbohydrate metabolic process"/>
    <property type="evidence" value="ECO:0007669"/>
    <property type="project" value="UniProtKB-ARBA"/>
</dbReference>
<dbReference type="RefSeq" id="WP_150090364.1">
    <property type="nucleotide sequence ID" value="NZ_VWSF01000015.1"/>
</dbReference>
<protein>
    <submittedName>
        <fullName evidence="1">LamG domain-containing protein</fullName>
    </submittedName>
</protein>